<evidence type="ECO:0000313" key="3">
    <source>
        <dbReference type="EMBL" id="GGA23153.1"/>
    </source>
</evidence>
<dbReference type="InterPro" id="IPR055706">
    <property type="entry name" value="Slg1/2_DUF7282"/>
</dbReference>
<organism evidence="3 4">
    <name type="scientific">Neptunicoccus cionae</name>
    <dbReference type="NCBI Taxonomy" id="2035344"/>
    <lineage>
        <taxon>Bacteria</taxon>
        <taxon>Pseudomonadati</taxon>
        <taxon>Pseudomonadota</taxon>
        <taxon>Alphaproteobacteria</taxon>
        <taxon>Rhodobacterales</taxon>
        <taxon>Paracoccaceae</taxon>
        <taxon>Neptunicoccus</taxon>
    </lineage>
</organism>
<accession>A0A916QY93</accession>
<gene>
    <name evidence="3" type="ORF">GCM10011498_24980</name>
</gene>
<name>A0A916QY93_9RHOB</name>
<reference evidence="3" key="2">
    <citation type="submission" date="2020-09" db="EMBL/GenBank/DDBJ databases">
        <authorList>
            <person name="Sun Q."/>
            <person name="Zhou Y."/>
        </authorList>
    </citation>
    <scope>NUCLEOTIDE SEQUENCE</scope>
    <source>
        <strain evidence="3">CGMCC 1.15880</strain>
    </source>
</reference>
<reference evidence="3" key="1">
    <citation type="journal article" date="2014" name="Int. J. Syst. Evol. Microbiol.">
        <title>Complete genome sequence of Corynebacterium casei LMG S-19264T (=DSM 44701T), isolated from a smear-ripened cheese.</title>
        <authorList>
            <consortium name="US DOE Joint Genome Institute (JGI-PGF)"/>
            <person name="Walter F."/>
            <person name="Albersmeier A."/>
            <person name="Kalinowski J."/>
            <person name="Ruckert C."/>
        </authorList>
    </citation>
    <scope>NUCLEOTIDE SEQUENCE</scope>
    <source>
        <strain evidence="3">CGMCC 1.15880</strain>
    </source>
</reference>
<dbReference type="RefSeq" id="WP_188675758.1">
    <property type="nucleotide sequence ID" value="NZ_BMKA01000003.1"/>
</dbReference>
<dbReference type="Pfam" id="PF23951">
    <property type="entry name" value="DUF7282"/>
    <property type="match status" value="1"/>
</dbReference>
<dbReference type="AlphaFoldDB" id="A0A916QY93"/>
<dbReference type="EMBL" id="BMKA01000003">
    <property type="protein sequence ID" value="GGA23153.1"/>
    <property type="molecule type" value="Genomic_DNA"/>
</dbReference>
<feature type="domain" description="DUF7282" evidence="2">
    <location>
        <begin position="29"/>
        <end position="137"/>
    </location>
</feature>
<keyword evidence="1" id="KW-0732">Signal</keyword>
<dbReference type="Proteomes" id="UP000628017">
    <property type="component" value="Unassembled WGS sequence"/>
</dbReference>
<evidence type="ECO:0000259" key="2">
    <source>
        <dbReference type="Pfam" id="PF23951"/>
    </source>
</evidence>
<feature type="signal peptide" evidence="1">
    <location>
        <begin position="1"/>
        <end position="25"/>
    </location>
</feature>
<comment type="caution">
    <text evidence="3">The sequence shown here is derived from an EMBL/GenBank/DDBJ whole genome shotgun (WGS) entry which is preliminary data.</text>
</comment>
<keyword evidence="4" id="KW-1185">Reference proteome</keyword>
<protein>
    <recommendedName>
        <fullName evidence="2">DUF7282 domain-containing protein</fullName>
    </recommendedName>
</protein>
<feature type="chain" id="PRO_5037229769" description="DUF7282 domain-containing protein" evidence="1">
    <location>
        <begin position="26"/>
        <end position="143"/>
    </location>
</feature>
<evidence type="ECO:0000313" key="4">
    <source>
        <dbReference type="Proteomes" id="UP000628017"/>
    </source>
</evidence>
<evidence type="ECO:0000256" key="1">
    <source>
        <dbReference type="SAM" id="SignalP"/>
    </source>
</evidence>
<proteinExistence type="predicted"/>
<sequence>MFTAKNFLTGFTAAALLGGASVANAETVSITAQDQTIMNDTVIAERVVAEEDGYLVLYTVKNDGNGFATVDQPVGYTPVNAGVTENVLVTPSPSIPSGDRMVLMLHTDATGDTPGEFEFMSDPSKDGPFLIDGYVTMLVIKAK</sequence>